<comment type="caution">
    <text evidence="5">The sequence shown here is derived from an EMBL/GenBank/DDBJ whole genome shotgun (WGS) entry which is preliminary data.</text>
</comment>
<dbReference type="EC" id="2.3.-.-" evidence="5"/>
<organism evidence="5 6">
    <name type="scientific">Vibrio crassostreae</name>
    <dbReference type="NCBI Taxonomy" id="246167"/>
    <lineage>
        <taxon>Bacteria</taxon>
        <taxon>Pseudomonadati</taxon>
        <taxon>Pseudomonadota</taxon>
        <taxon>Gammaproteobacteria</taxon>
        <taxon>Vibrionales</taxon>
        <taxon>Vibrionaceae</taxon>
        <taxon>Vibrio</taxon>
    </lineage>
</organism>
<dbReference type="InterPro" id="IPR015422">
    <property type="entry name" value="PyrdxlP-dep_Trfase_small"/>
</dbReference>
<feature type="domain" description="Aminotransferase class I/classII large" evidence="4">
    <location>
        <begin position="46"/>
        <end position="378"/>
    </location>
</feature>
<dbReference type="PANTHER" id="PTHR13693">
    <property type="entry name" value="CLASS II AMINOTRANSFERASE/8-AMINO-7-OXONONANOATE SYNTHASE"/>
    <property type="match status" value="1"/>
</dbReference>
<dbReference type="SUPFAM" id="SSF53383">
    <property type="entry name" value="PLP-dependent transferases"/>
    <property type="match status" value="1"/>
</dbReference>
<evidence type="ECO:0000256" key="1">
    <source>
        <dbReference type="ARBA" id="ARBA00001933"/>
    </source>
</evidence>
<dbReference type="Gene3D" id="3.40.640.10">
    <property type="entry name" value="Type I PLP-dependent aspartate aminotransferase-like (Major domain)"/>
    <property type="match status" value="1"/>
</dbReference>
<evidence type="ECO:0000313" key="5">
    <source>
        <dbReference type="EMBL" id="CDT10347.1"/>
    </source>
</evidence>
<dbReference type="Gene3D" id="3.90.1150.10">
    <property type="entry name" value="Aspartate Aminotransferase, domain 1"/>
    <property type="match status" value="1"/>
</dbReference>
<dbReference type="InterPro" id="IPR050087">
    <property type="entry name" value="AON_synthase_class-II"/>
</dbReference>
<accession>A0ABM9QPC4</accession>
<dbReference type="InterPro" id="IPR004839">
    <property type="entry name" value="Aminotransferase_I/II_large"/>
</dbReference>
<protein>
    <submittedName>
        <fullName evidence="5">CAI-1 autoinducer synthase (Cholerae quorum-sensing autoinducer)</fullName>
        <ecNumber evidence="5">2.3.-.-</ecNumber>
    </submittedName>
</protein>
<proteinExistence type="predicted"/>
<dbReference type="PANTHER" id="PTHR13693:SF100">
    <property type="entry name" value="8-AMINO-7-OXONONANOATE SYNTHASE"/>
    <property type="match status" value="1"/>
</dbReference>
<dbReference type="Proteomes" id="UP000049077">
    <property type="component" value="Unassembled WGS sequence"/>
</dbReference>
<evidence type="ECO:0000313" key="6">
    <source>
        <dbReference type="Proteomes" id="UP000049077"/>
    </source>
</evidence>
<evidence type="ECO:0000256" key="3">
    <source>
        <dbReference type="ARBA" id="ARBA00022898"/>
    </source>
</evidence>
<comment type="cofactor">
    <cofactor evidence="1">
        <name>pyridoxal 5'-phosphate</name>
        <dbReference type="ChEBI" id="CHEBI:597326"/>
    </cofactor>
</comment>
<evidence type="ECO:0000259" key="4">
    <source>
        <dbReference type="Pfam" id="PF00155"/>
    </source>
</evidence>
<dbReference type="NCBIfam" id="NF005526">
    <property type="entry name" value="PRK07179.1"/>
    <property type="match status" value="1"/>
</dbReference>
<dbReference type="EMBL" id="CCJX01000058">
    <property type="protein sequence ID" value="CDT10347.1"/>
    <property type="molecule type" value="Genomic_DNA"/>
</dbReference>
<dbReference type="GO" id="GO:0016746">
    <property type="term" value="F:acyltransferase activity"/>
    <property type="evidence" value="ECO:0007669"/>
    <property type="project" value="UniProtKB-KW"/>
</dbReference>
<dbReference type="InterPro" id="IPR015421">
    <property type="entry name" value="PyrdxlP-dep_Trfase_major"/>
</dbReference>
<keyword evidence="6" id="KW-1185">Reference proteome</keyword>
<gene>
    <name evidence="5" type="primary">cqsA</name>
    <name evidence="5" type="ORF">VCR4J5_1500138</name>
</gene>
<keyword evidence="2 5" id="KW-0808">Transferase</keyword>
<keyword evidence="3" id="KW-0663">Pyridoxal phosphate</keyword>
<sequence length="393" mass="43763">MSDKTKNKTLPSFIEERLSFYIQDLITQNQSQKHLVLGKRPSRDSVVMQSNDYLSLSHNKAIQQAHQAAISDHDDNVVMSAIFLQDAESKPAFETELANYVGMESCLLSQSGWAANIGLLQTICPPNTPVYIDFFAHMSLWEGIRAAGAAAHPFMHNNMSHLRKQLERHGSGVIVVDSIYSTIGTIAPLRDIYEMAQEFDCAVIVDESHSLGTHGEKGAGLVQALGLTNQVDFITVSLAKTFAYRAGAILGPKQLSDTLPFVAYPAIFSSTVLPQEVIRLEKTLEIIKGADSKREALFKRTQSLITGLKRIGFNIRSESQIISLECGNERNTERVRDFLEERDVFGAVFCRPATGKNKNIIRFSVNADMTPRDIDHVLTVCHEAYHHPELEFV</sequence>
<dbReference type="Pfam" id="PF00155">
    <property type="entry name" value="Aminotran_1_2"/>
    <property type="match status" value="1"/>
</dbReference>
<evidence type="ECO:0000256" key="2">
    <source>
        <dbReference type="ARBA" id="ARBA00022679"/>
    </source>
</evidence>
<reference evidence="5 6" key="1">
    <citation type="submission" date="2014-06" db="EMBL/GenBank/DDBJ databases">
        <authorList>
            <person name="Le Roux F."/>
        </authorList>
    </citation>
    <scope>NUCLEOTIDE SEQUENCE [LARGE SCALE GENOMIC DNA]</scope>
    <source>
        <strain evidence="5 6">J5-4</strain>
    </source>
</reference>
<name>A0ABM9QPC4_9VIBR</name>
<dbReference type="InterPro" id="IPR015424">
    <property type="entry name" value="PyrdxlP-dep_Trfase"/>
</dbReference>
<keyword evidence="5" id="KW-0012">Acyltransferase</keyword>
<dbReference type="RefSeq" id="WP_048658493.1">
    <property type="nucleotide sequence ID" value="NZ_CAWMAN010000026.1"/>
</dbReference>